<dbReference type="PANTHER" id="PTHR10491:SF4">
    <property type="entry name" value="METHIONINE ADENOSYLTRANSFERASE 2 SUBUNIT BETA"/>
    <property type="match status" value="1"/>
</dbReference>
<accession>A0A0G1N012</accession>
<comment type="similarity">
    <text evidence="1 2">Belongs to the dTDP-4-dehydrorhamnose reductase family.</text>
</comment>
<dbReference type="GO" id="GO:0019305">
    <property type="term" value="P:dTDP-rhamnose biosynthetic process"/>
    <property type="evidence" value="ECO:0007669"/>
    <property type="project" value="UniProtKB-UniPathway"/>
</dbReference>
<protein>
    <recommendedName>
        <fullName evidence="2">dTDP-4-dehydrorhamnose reductase</fullName>
        <ecNumber evidence="2">1.1.1.133</ecNumber>
    </recommendedName>
</protein>
<dbReference type="EMBL" id="LCJW01000012">
    <property type="protein sequence ID" value="KKT86387.1"/>
    <property type="molecule type" value="Genomic_DNA"/>
</dbReference>
<dbReference type="Gene3D" id="3.90.25.10">
    <property type="entry name" value="UDP-galactose 4-epimerase, domain 1"/>
    <property type="match status" value="1"/>
</dbReference>
<dbReference type="InterPro" id="IPR029903">
    <property type="entry name" value="RmlD-like-bd"/>
</dbReference>
<dbReference type="Proteomes" id="UP000034797">
    <property type="component" value="Unassembled WGS sequence"/>
</dbReference>
<gene>
    <name evidence="4" type="ORF">UW84_C0012G0025</name>
</gene>
<dbReference type="AlphaFoldDB" id="A0A0G1N012"/>
<reference evidence="4 5" key="1">
    <citation type="journal article" date="2015" name="Nature">
        <title>rRNA introns, odd ribosomes, and small enigmatic genomes across a large radiation of phyla.</title>
        <authorList>
            <person name="Brown C.T."/>
            <person name="Hug L.A."/>
            <person name="Thomas B.C."/>
            <person name="Sharon I."/>
            <person name="Castelle C.J."/>
            <person name="Singh A."/>
            <person name="Wilkins M.J."/>
            <person name="Williams K.H."/>
            <person name="Banfield J.F."/>
        </authorList>
    </citation>
    <scope>NUCLEOTIDE SEQUENCE [LARGE SCALE GENOMIC DNA]</scope>
</reference>
<dbReference type="EC" id="1.1.1.133" evidence="2"/>
<keyword evidence="2" id="KW-0521">NADP</keyword>
<evidence type="ECO:0000256" key="1">
    <source>
        <dbReference type="ARBA" id="ARBA00010944"/>
    </source>
</evidence>
<evidence type="ECO:0000313" key="5">
    <source>
        <dbReference type="Proteomes" id="UP000034797"/>
    </source>
</evidence>
<proteinExistence type="inferred from homology"/>
<evidence type="ECO:0000313" key="4">
    <source>
        <dbReference type="EMBL" id="KKT86387.1"/>
    </source>
</evidence>
<keyword evidence="2" id="KW-0560">Oxidoreductase</keyword>
<dbReference type="GO" id="GO:0008831">
    <property type="term" value="F:dTDP-4-dehydrorhamnose reductase activity"/>
    <property type="evidence" value="ECO:0007669"/>
    <property type="project" value="UniProtKB-EC"/>
</dbReference>
<organism evidence="4 5">
    <name type="scientific">Candidatus Collierbacteria bacterium GW2011_GWA2_44_99</name>
    <dbReference type="NCBI Taxonomy" id="1618380"/>
    <lineage>
        <taxon>Bacteria</taxon>
        <taxon>Candidatus Collieribacteriota</taxon>
    </lineage>
</organism>
<comment type="caution">
    <text evidence="4">The sequence shown here is derived from an EMBL/GenBank/DDBJ whole genome shotgun (WGS) entry which is preliminary data.</text>
</comment>
<evidence type="ECO:0000259" key="3">
    <source>
        <dbReference type="Pfam" id="PF04321"/>
    </source>
</evidence>
<sequence>MSKLKILVTGASGLVGSRFIEKYSDKFNFVTPEYPQFDLTNKEQVSQLLEKENPDWIVNFAAFTDVNASEAQSGDETGPAWQVNVEGTKNLSDSFKSKNFIQISTDMVFPGDLSQPGPYEEPETPPDSSEKLTWYGWTKNRAEKIVRDNGGTILRIIYPVRVKFEPKSDYIRGALKKYADGKMYPLFRDQQICIAFIDEIAEALDRIIETGSHGVFHCSSDTTTPYELITFVIDHLSADSSVIKSISVHEFLKTQTNPNRYPVWGGLKTKITEETLDLHFSSWQTVVELLLGQGLSLPKI</sequence>
<name>A0A0G1N012_9BACT</name>
<dbReference type="InterPro" id="IPR005913">
    <property type="entry name" value="dTDP_dehydrorham_reduct"/>
</dbReference>
<dbReference type="SUPFAM" id="SSF51735">
    <property type="entry name" value="NAD(P)-binding Rossmann-fold domains"/>
    <property type="match status" value="1"/>
</dbReference>
<evidence type="ECO:0000256" key="2">
    <source>
        <dbReference type="RuleBase" id="RU364082"/>
    </source>
</evidence>
<dbReference type="UniPathway" id="UPA00124"/>
<comment type="function">
    <text evidence="2">Catalyzes the reduction of dTDP-6-deoxy-L-lyxo-4-hexulose to yield dTDP-L-rhamnose.</text>
</comment>
<feature type="domain" description="RmlD-like substrate binding" evidence="3">
    <location>
        <begin position="5"/>
        <end position="291"/>
    </location>
</feature>
<dbReference type="InterPro" id="IPR036291">
    <property type="entry name" value="NAD(P)-bd_dom_sf"/>
</dbReference>
<comment type="pathway">
    <text evidence="2">Carbohydrate biosynthesis; dTDP-L-rhamnose biosynthesis.</text>
</comment>
<dbReference type="PANTHER" id="PTHR10491">
    <property type="entry name" value="DTDP-4-DEHYDRORHAMNOSE REDUCTASE"/>
    <property type="match status" value="1"/>
</dbReference>
<dbReference type="Pfam" id="PF04321">
    <property type="entry name" value="RmlD_sub_bind"/>
    <property type="match status" value="1"/>
</dbReference>
<dbReference type="Gene3D" id="3.40.50.720">
    <property type="entry name" value="NAD(P)-binding Rossmann-like Domain"/>
    <property type="match status" value="1"/>
</dbReference>